<protein>
    <submittedName>
        <fullName evidence="2">RNA-binding protein</fullName>
    </submittedName>
</protein>
<dbReference type="RefSeq" id="WP_207042118.1">
    <property type="nucleotide sequence ID" value="NZ_JAFLNC010000001.1"/>
</dbReference>
<dbReference type="InterPro" id="IPR007393">
    <property type="entry name" value="YlxR_dom"/>
</dbReference>
<feature type="domain" description="YlxR" evidence="1">
    <location>
        <begin position="6"/>
        <end position="80"/>
    </location>
</feature>
<dbReference type="PANTHER" id="PTHR34215">
    <property type="entry name" value="BLL0784 PROTEIN"/>
    <property type="match status" value="1"/>
</dbReference>
<dbReference type="PANTHER" id="PTHR34215:SF1">
    <property type="entry name" value="YLXR DOMAIN-CONTAINING PROTEIN"/>
    <property type="match status" value="1"/>
</dbReference>
<dbReference type="SUPFAM" id="SSF55315">
    <property type="entry name" value="L30e-like"/>
    <property type="match status" value="1"/>
</dbReference>
<dbReference type="Gene3D" id="3.30.1230.10">
    <property type="entry name" value="YlxR-like"/>
    <property type="match status" value="1"/>
</dbReference>
<evidence type="ECO:0000313" key="2">
    <source>
        <dbReference type="EMBL" id="MBO0332583.1"/>
    </source>
</evidence>
<name>A0ABS3F236_9PROT</name>
<organism evidence="2 3">
    <name type="scientific">Sneathiella sedimenti</name>
    <dbReference type="NCBI Taxonomy" id="2816034"/>
    <lineage>
        <taxon>Bacteria</taxon>
        <taxon>Pseudomonadati</taxon>
        <taxon>Pseudomonadota</taxon>
        <taxon>Alphaproteobacteria</taxon>
        <taxon>Sneathiellales</taxon>
        <taxon>Sneathiellaceae</taxon>
        <taxon>Sneathiella</taxon>
    </lineage>
</organism>
<dbReference type="InterPro" id="IPR029064">
    <property type="entry name" value="Ribosomal_eL30-like_sf"/>
</dbReference>
<evidence type="ECO:0000313" key="3">
    <source>
        <dbReference type="Proteomes" id="UP000664761"/>
    </source>
</evidence>
<sequence>MSDPQRRCIATGQIREKEALLRFAISPEGQLVHDLGFNLPGRGIWVSCDANAVELAVKKKLFGKAAKQSMAVPEDLVKAIDQSLAQQCLSLIGLGRKGALVTVGFAKVEKALKSGKATLLIAASDGAEDGRQKLKRIAGPRPVIEIFSGAELSQALGLENAVHACLTSGALSKKILTAVSRLKQYRGQSNLNTEVSE</sequence>
<dbReference type="NCBIfam" id="NF006622">
    <property type="entry name" value="PRK09190.1"/>
    <property type="match status" value="1"/>
</dbReference>
<dbReference type="Proteomes" id="UP000664761">
    <property type="component" value="Unassembled WGS sequence"/>
</dbReference>
<proteinExistence type="predicted"/>
<dbReference type="Gene3D" id="3.30.1330.30">
    <property type="match status" value="1"/>
</dbReference>
<keyword evidence="3" id="KW-1185">Reference proteome</keyword>
<dbReference type="SUPFAM" id="SSF64376">
    <property type="entry name" value="YlxR-like"/>
    <property type="match status" value="1"/>
</dbReference>
<dbReference type="Pfam" id="PF04296">
    <property type="entry name" value="YlxR"/>
    <property type="match status" value="1"/>
</dbReference>
<gene>
    <name evidence="2" type="ORF">J0X12_03090</name>
</gene>
<accession>A0ABS3F236</accession>
<dbReference type="EMBL" id="JAFLNC010000001">
    <property type="protein sequence ID" value="MBO0332583.1"/>
    <property type="molecule type" value="Genomic_DNA"/>
</dbReference>
<comment type="caution">
    <text evidence="2">The sequence shown here is derived from an EMBL/GenBank/DDBJ whole genome shotgun (WGS) entry which is preliminary data.</text>
</comment>
<evidence type="ECO:0000259" key="1">
    <source>
        <dbReference type="Pfam" id="PF04296"/>
    </source>
</evidence>
<reference evidence="2 3" key="1">
    <citation type="submission" date="2021-03" db="EMBL/GenBank/DDBJ databases">
        <title>Sneathiella sp. CAU 1612 isolated from Kang Won-do.</title>
        <authorList>
            <person name="Kim W."/>
        </authorList>
    </citation>
    <scope>NUCLEOTIDE SEQUENCE [LARGE SCALE GENOMIC DNA]</scope>
    <source>
        <strain evidence="2 3">CAU 1612</strain>
    </source>
</reference>
<dbReference type="InterPro" id="IPR037465">
    <property type="entry name" value="YlxR"/>
</dbReference>
<dbReference type="InterPro" id="IPR035931">
    <property type="entry name" value="YlxR-like_sf"/>
</dbReference>